<dbReference type="EMBL" id="ML993921">
    <property type="protein sequence ID" value="KAF2202867.1"/>
    <property type="molecule type" value="Genomic_DNA"/>
</dbReference>
<dbReference type="SUPFAM" id="SSF54695">
    <property type="entry name" value="POZ domain"/>
    <property type="match status" value="1"/>
</dbReference>
<dbReference type="PROSITE" id="PS50097">
    <property type="entry name" value="BTB"/>
    <property type="match status" value="1"/>
</dbReference>
<gene>
    <name evidence="3" type="ORF">GQ43DRAFT_470493</name>
</gene>
<dbReference type="Gene3D" id="3.30.710.10">
    <property type="entry name" value="Potassium Channel Kv1.1, Chain A"/>
    <property type="match status" value="1"/>
</dbReference>
<dbReference type="CDD" id="cd18186">
    <property type="entry name" value="BTB_POZ_ZBTB_KLHL-like"/>
    <property type="match status" value="1"/>
</dbReference>
<feature type="domain" description="BTB" evidence="2">
    <location>
        <begin position="25"/>
        <end position="92"/>
    </location>
</feature>
<reference evidence="3" key="1">
    <citation type="journal article" date="2020" name="Stud. Mycol.">
        <title>101 Dothideomycetes genomes: a test case for predicting lifestyles and emergence of pathogens.</title>
        <authorList>
            <person name="Haridas S."/>
            <person name="Albert R."/>
            <person name="Binder M."/>
            <person name="Bloem J."/>
            <person name="Labutti K."/>
            <person name="Salamov A."/>
            <person name="Andreopoulos B."/>
            <person name="Baker S."/>
            <person name="Barry K."/>
            <person name="Bills G."/>
            <person name="Bluhm B."/>
            <person name="Cannon C."/>
            <person name="Castanera R."/>
            <person name="Culley D."/>
            <person name="Daum C."/>
            <person name="Ezra D."/>
            <person name="Gonzalez J."/>
            <person name="Henrissat B."/>
            <person name="Kuo A."/>
            <person name="Liang C."/>
            <person name="Lipzen A."/>
            <person name="Lutzoni F."/>
            <person name="Magnuson J."/>
            <person name="Mondo S."/>
            <person name="Nolan M."/>
            <person name="Ohm R."/>
            <person name="Pangilinan J."/>
            <person name="Park H.-J."/>
            <person name="Ramirez L."/>
            <person name="Alfaro M."/>
            <person name="Sun H."/>
            <person name="Tritt A."/>
            <person name="Yoshinaga Y."/>
            <person name="Zwiers L.-H."/>
            <person name="Turgeon B."/>
            <person name="Goodwin S."/>
            <person name="Spatafora J."/>
            <person name="Crous P."/>
            <person name="Grigoriev I."/>
        </authorList>
    </citation>
    <scope>NUCLEOTIDE SEQUENCE</scope>
    <source>
        <strain evidence="3">ATCC 74209</strain>
    </source>
</reference>
<comment type="caution">
    <text evidence="3">The sequence shown here is derived from an EMBL/GenBank/DDBJ whole genome shotgun (WGS) entry which is preliminary data.</text>
</comment>
<evidence type="ECO:0000313" key="4">
    <source>
        <dbReference type="Proteomes" id="UP000799536"/>
    </source>
</evidence>
<evidence type="ECO:0000259" key="2">
    <source>
        <dbReference type="PROSITE" id="PS50097"/>
    </source>
</evidence>
<dbReference type="Pfam" id="PF00651">
    <property type="entry name" value="BTB"/>
    <property type="match status" value="1"/>
</dbReference>
<evidence type="ECO:0000313" key="3">
    <source>
        <dbReference type="EMBL" id="KAF2202867.1"/>
    </source>
</evidence>
<dbReference type="InterPro" id="IPR000210">
    <property type="entry name" value="BTB/POZ_dom"/>
</dbReference>
<keyword evidence="4" id="KW-1185">Reference proteome</keyword>
<protein>
    <recommendedName>
        <fullName evidence="2">BTB domain-containing protein</fullName>
    </recommendedName>
</protein>
<organism evidence="3 4">
    <name type="scientific">Delitschia confertaspora ATCC 74209</name>
    <dbReference type="NCBI Taxonomy" id="1513339"/>
    <lineage>
        <taxon>Eukaryota</taxon>
        <taxon>Fungi</taxon>
        <taxon>Dikarya</taxon>
        <taxon>Ascomycota</taxon>
        <taxon>Pezizomycotina</taxon>
        <taxon>Dothideomycetes</taxon>
        <taxon>Pleosporomycetidae</taxon>
        <taxon>Pleosporales</taxon>
        <taxon>Delitschiaceae</taxon>
        <taxon>Delitschia</taxon>
    </lineage>
</organism>
<dbReference type="InterPro" id="IPR011333">
    <property type="entry name" value="SKP1/BTB/POZ_sf"/>
</dbReference>
<dbReference type="AlphaFoldDB" id="A0A9P4MUA4"/>
<dbReference type="OrthoDB" id="194443at2759"/>
<evidence type="ECO:0000256" key="1">
    <source>
        <dbReference type="SAM" id="MobiDB-lite"/>
    </source>
</evidence>
<feature type="region of interest" description="Disordered" evidence="1">
    <location>
        <begin position="91"/>
        <end position="110"/>
    </location>
</feature>
<name>A0A9P4MUA4_9PLEO</name>
<feature type="compositionally biased region" description="Polar residues" evidence="1">
    <location>
        <begin position="100"/>
        <end position="110"/>
    </location>
</feature>
<accession>A0A9P4MUA4</accession>
<sequence length="110" mass="12984">MSCYFFPLHLEQPTHRDNGRKGTVISIKIVTTEKRYYVQEYLLTYDSLYFSAVFELSFREAGGIRIDLTDVEPDTFKRFIDSLYTEELTVPKEDQEEMKTNSSLKSTFSW</sequence>
<proteinExistence type="predicted"/>
<dbReference type="Proteomes" id="UP000799536">
    <property type="component" value="Unassembled WGS sequence"/>
</dbReference>